<sequence>MLAQYRWASLAQDLAVMQVPDTPITELDTIYNTYNISEKDLQKILVVPEFQDMYRNSLEQLRAQGSRAGSMYRAGTLSQALAEKLFRDAISENMKPAEALKLLELLYKVSGSMNTEQQVVNTQVNVGVAIPVPEGMKNHKLDHLRSANV</sequence>
<protein>
    <submittedName>
        <fullName evidence="1">Uncharacterized protein</fullName>
    </submittedName>
</protein>
<proteinExistence type="predicted"/>
<organism evidence="1">
    <name type="scientific">Podoviridae sp. ct2iq11</name>
    <dbReference type="NCBI Taxonomy" id="2827720"/>
    <lineage>
        <taxon>Viruses</taxon>
        <taxon>Duplodnaviria</taxon>
        <taxon>Heunggongvirae</taxon>
        <taxon>Uroviricota</taxon>
        <taxon>Caudoviricetes</taxon>
    </lineage>
</organism>
<accession>A0A8S5TPJ8</accession>
<name>A0A8S5TPJ8_9CAUD</name>
<evidence type="ECO:0000313" key="1">
    <source>
        <dbReference type="EMBL" id="DAF65070.1"/>
    </source>
</evidence>
<dbReference type="EMBL" id="BK032872">
    <property type="protein sequence ID" value="DAF65070.1"/>
    <property type="molecule type" value="Genomic_DNA"/>
</dbReference>
<reference evidence="1" key="1">
    <citation type="journal article" date="2021" name="Proc. Natl. Acad. Sci. U.S.A.">
        <title>A Catalog of Tens of Thousands of Viruses from Human Metagenomes Reveals Hidden Associations with Chronic Diseases.</title>
        <authorList>
            <person name="Tisza M.J."/>
            <person name="Buck C.B."/>
        </authorList>
    </citation>
    <scope>NUCLEOTIDE SEQUENCE</scope>
    <source>
        <strain evidence="1">Ct2iq11</strain>
    </source>
</reference>